<organism evidence="2 3">
    <name type="scientific">Talaromyces stipitatus (strain ATCC 10500 / CBS 375.48 / QM 6759 / NRRL 1006)</name>
    <name type="common">Penicillium stipitatum</name>
    <dbReference type="NCBI Taxonomy" id="441959"/>
    <lineage>
        <taxon>Eukaryota</taxon>
        <taxon>Fungi</taxon>
        <taxon>Dikarya</taxon>
        <taxon>Ascomycota</taxon>
        <taxon>Pezizomycotina</taxon>
        <taxon>Eurotiomycetes</taxon>
        <taxon>Eurotiomycetidae</taxon>
        <taxon>Eurotiales</taxon>
        <taxon>Trichocomaceae</taxon>
        <taxon>Talaromyces</taxon>
        <taxon>Talaromyces sect. Talaromyces</taxon>
    </lineage>
</organism>
<name>B8MAD0_TALSN</name>
<accession>B8MAD0</accession>
<dbReference type="HOGENOM" id="CLU_048444_0_0_1"/>
<dbReference type="AlphaFoldDB" id="B8MAD0"/>
<feature type="domain" description="AB hydrolase-1" evidence="1">
    <location>
        <begin position="78"/>
        <end position="296"/>
    </location>
</feature>
<dbReference type="InterPro" id="IPR000073">
    <property type="entry name" value="AB_hydrolase_1"/>
</dbReference>
<dbReference type="VEuPathDB" id="FungiDB:TSTA_123630"/>
<dbReference type="PANTHER" id="PTHR47381">
    <property type="entry name" value="ALPHA/BETA-HYDROLASES SUPERFAMILY PROTEIN"/>
    <property type="match status" value="1"/>
</dbReference>
<dbReference type="EMBL" id="EQ962655">
    <property type="protein sequence ID" value="EED18632.1"/>
    <property type="molecule type" value="Genomic_DNA"/>
</dbReference>
<dbReference type="eggNOG" id="ENOG502S162">
    <property type="taxonomic scope" value="Eukaryota"/>
</dbReference>
<dbReference type="RefSeq" id="XP_002482624.1">
    <property type="nucleotide sequence ID" value="XM_002482579.1"/>
</dbReference>
<dbReference type="PANTHER" id="PTHR47381:SF3">
    <property type="entry name" value="ALPHA_BETA-HYDROLASES SUPERFAMILY PROTEIN"/>
    <property type="match status" value="1"/>
</dbReference>
<dbReference type="OrthoDB" id="2152248at2759"/>
<dbReference type="Pfam" id="PF12697">
    <property type="entry name" value="Abhydrolase_6"/>
    <property type="match status" value="1"/>
</dbReference>
<keyword evidence="3" id="KW-1185">Reference proteome</keyword>
<dbReference type="SUPFAM" id="SSF53474">
    <property type="entry name" value="alpha/beta-Hydrolases"/>
    <property type="match status" value="1"/>
</dbReference>
<dbReference type="InterPro" id="IPR029058">
    <property type="entry name" value="AB_hydrolase_fold"/>
</dbReference>
<evidence type="ECO:0000313" key="3">
    <source>
        <dbReference type="Proteomes" id="UP000001745"/>
    </source>
</evidence>
<dbReference type="GeneID" id="8108274"/>
<sequence>MEPNFFPKPTTPQSSKTELQIGGIKVYIFGLAQAKEQGHTDLGVLYIAHGRTRTYRDSEGLAHEILHQVRSDTKPKKAGLIVVAVDARNHGERKLNELTNMGWNEGNESHAQDMLSSISGGAHDYELLIDYLPTYLTEFNNFYNFMSGISLGGHTSWRIATSSVAQRGKLHGLAIIIGCPKLTSLLLARLGVDLEATASKFDVSEDLIHIIPYDKLSTILTEEQQRRWPRALANLVTEMDRVTEQAYPRNIPTYILNGRLDPLVPDKFTAQWVKQRKTEGYQNIEYLAQENTGHACTNQMVDNVSGWLVRMLRK</sequence>
<dbReference type="OMA" id="NHGSRKV"/>
<evidence type="ECO:0000259" key="1">
    <source>
        <dbReference type="Pfam" id="PF12697"/>
    </source>
</evidence>
<dbReference type="InParanoid" id="B8MAD0"/>
<protein>
    <recommendedName>
        <fullName evidence="1">AB hydrolase-1 domain-containing protein</fullName>
    </recommendedName>
</protein>
<dbReference type="Proteomes" id="UP000001745">
    <property type="component" value="Unassembled WGS sequence"/>
</dbReference>
<dbReference type="Gene3D" id="3.40.50.1820">
    <property type="entry name" value="alpha/beta hydrolase"/>
    <property type="match status" value="1"/>
</dbReference>
<dbReference type="STRING" id="441959.B8MAD0"/>
<evidence type="ECO:0000313" key="2">
    <source>
        <dbReference type="EMBL" id="EED18632.1"/>
    </source>
</evidence>
<reference evidence="3" key="1">
    <citation type="journal article" date="2015" name="Genome Announc.">
        <title>Genome sequence of the AIDS-associated pathogen Penicillium marneffei (ATCC18224) and its near taxonomic relative Talaromyces stipitatus (ATCC10500).</title>
        <authorList>
            <person name="Nierman W.C."/>
            <person name="Fedorova-Abrams N.D."/>
            <person name="Andrianopoulos A."/>
        </authorList>
    </citation>
    <scope>NUCLEOTIDE SEQUENCE [LARGE SCALE GENOMIC DNA]</scope>
    <source>
        <strain evidence="3">ATCC 10500 / CBS 375.48 / QM 6759 / NRRL 1006</strain>
    </source>
</reference>
<gene>
    <name evidence="2" type="ORF">TSTA_123630</name>
</gene>
<proteinExistence type="predicted"/>
<dbReference type="PhylomeDB" id="B8MAD0"/>